<evidence type="ECO:0000256" key="1">
    <source>
        <dbReference type="ARBA" id="ARBA00000966"/>
    </source>
</evidence>
<dbReference type="SUPFAM" id="SSF48208">
    <property type="entry name" value="Six-hairpin glycosidases"/>
    <property type="match status" value="1"/>
</dbReference>
<keyword evidence="7" id="KW-0624">Polysaccharide degradation</keyword>
<protein>
    <recommendedName>
        <fullName evidence="3">cellulase</fullName>
        <ecNumber evidence="3">3.2.1.4</ecNumber>
    </recommendedName>
</protein>
<evidence type="ECO:0000313" key="9">
    <source>
        <dbReference type="Proteomes" id="UP001203945"/>
    </source>
</evidence>
<gene>
    <name evidence="8" type="ORF">MLD63_08595</name>
</gene>
<keyword evidence="7" id="KW-0119">Carbohydrate metabolism</keyword>
<comment type="caution">
    <text evidence="8">The sequence shown here is derived from an EMBL/GenBank/DDBJ whole genome shotgun (WGS) entry which is preliminary data.</text>
</comment>
<keyword evidence="5" id="KW-0136">Cellulose degradation</keyword>
<dbReference type="InterPro" id="IPR012341">
    <property type="entry name" value="6hp_glycosidase-like_sf"/>
</dbReference>
<proteinExistence type="inferred from homology"/>
<dbReference type="InterPro" id="IPR002037">
    <property type="entry name" value="Glyco_hydro_8"/>
</dbReference>
<dbReference type="PRINTS" id="PR00735">
    <property type="entry name" value="GLHYDRLASE8"/>
</dbReference>
<comment type="catalytic activity">
    <reaction evidence="1">
        <text>Endohydrolysis of (1-&gt;4)-beta-D-glucosidic linkages in cellulose, lichenin and cereal beta-D-glucans.</text>
        <dbReference type="EC" id="3.2.1.4"/>
    </reaction>
</comment>
<reference evidence="8 9" key="1">
    <citation type="submission" date="2022-03" db="EMBL/GenBank/DDBJ databases">
        <authorList>
            <person name="He Y."/>
        </authorList>
    </citation>
    <scope>NUCLEOTIDE SEQUENCE [LARGE SCALE GENOMIC DNA]</scope>
    <source>
        <strain evidence="8 9">TK19116</strain>
    </source>
</reference>
<evidence type="ECO:0000256" key="5">
    <source>
        <dbReference type="ARBA" id="ARBA00023001"/>
    </source>
</evidence>
<accession>A0ABT1MQS0</accession>
<organism evidence="8 9">
    <name type="scientific">Paracoccus albicereus</name>
    <dbReference type="NCBI Taxonomy" id="2922394"/>
    <lineage>
        <taxon>Bacteria</taxon>
        <taxon>Pseudomonadati</taxon>
        <taxon>Pseudomonadota</taxon>
        <taxon>Alphaproteobacteria</taxon>
        <taxon>Rhodobacterales</taxon>
        <taxon>Paracoccaceae</taxon>
        <taxon>Paracoccus</taxon>
    </lineage>
</organism>
<name>A0ABT1MQS0_9RHOB</name>
<evidence type="ECO:0000256" key="7">
    <source>
        <dbReference type="ARBA" id="ARBA00023326"/>
    </source>
</evidence>
<evidence type="ECO:0000256" key="2">
    <source>
        <dbReference type="ARBA" id="ARBA00009209"/>
    </source>
</evidence>
<dbReference type="InterPro" id="IPR008928">
    <property type="entry name" value="6-hairpin_glycosidase_sf"/>
</dbReference>
<dbReference type="GO" id="GO:0016787">
    <property type="term" value="F:hydrolase activity"/>
    <property type="evidence" value="ECO:0007669"/>
    <property type="project" value="UniProtKB-KW"/>
</dbReference>
<keyword evidence="6" id="KW-0326">Glycosidase</keyword>
<dbReference type="RefSeq" id="WP_255329451.1">
    <property type="nucleotide sequence ID" value="NZ_JAKZEU010000002.1"/>
</dbReference>
<dbReference type="Pfam" id="PF01270">
    <property type="entry name" value="Glyco_hydro_8"/>
    <property type="match status" value="1"/>
</dbReference>
<dbReference type="EMBL" id="JAKZEU010000002">
    <property type="protein sequence ID" value="MCQ0970479.1"/>
    <property type="molecule type" value="Genomic_DNA"/>
</dbReference>
<dbReference type="Proteomes" id="UP001203945">
    <property type="component" value="Unassembled WGS sequence"/>
</dbReference>
<evidence type="ECO:0000256" key="4">
    <source>
        <dbReference type="ARBA" id="ARBA00022801"/>
    </source>
</evidence>
<comment type="similarity">
    <text evidence="2">Belongs to the glycosyl hydrolase 8 (cellulase D) family.</text>
</comment>
<evidence type="ECO:0000256" key="3">
    <source>
        <dbReference type="ARBA" id="ARBA00012601"/>
    </source>
</evidence>
<keyword evidence="4 8" id="KW-0378">Hydrolase</keyword>
<sequence>MDATTGFESWAAKYVRQGRVIDWQQEGVSHSEGQAWGLLLAQVAGDRDCFEEIESWTAANLAVRQDRLMGWRRWPEIGEVECHTATDGDLFRAWALLRADRDQGWTGHLDTAIAIARDIADLCLVPDPRFGDQLLISPGTKARRGPERVLMNPSYVMPRALRELGEAAGDPRLTRAADHGEAVLLELVEAARMWDWIDVTTESFAEALEHRAGWGFDALRVPLYLAWSERRDHPAVSAGLSMMEDDAQCGHVVVRRSGRGLVEKESDHPGFLAIPDVVRCQPLSAASVNSSSYYADTLRMLAAVAQYEGGCALPS</sequence>
<dbReference type="Gene3D" id="1.50.10.10">
    <property type="match status" value="1"/>
</dbReference>
<keyword evidence="9" id="KW-1185">Reference proteome</keyword>
<dbReference type="EC" id="3.2.1.4" evidence="3"/>
<evidence type="ECO:0000256" key="6">
    <source>
        <dbReference type="ARBA" id="ARBA00023295"/>
    </source>
</evidence>
<evidence type="ECO:0000313" key="8">
    <source>
        <dbReference type="EMBL" id="MCQ0970479.1"/>
    </source>
</evidence>